<proteinExistence type="predicted"/>
<feature type="chain" id="PRO_5047294386" evidence="1">
    <location>
        <begin position="18"/>
        <end position="143"/>
    </location>
</feature>
<name>A0ABT3TYS6_9ACTN</name>
<feature type="signal peptide" evidence="1">
    <location>
        <begin position="1"/>
        <end position="17"/>
    </location>
</feature>
<dbReference type="EMBL" id="JAPHNL010000264">
    <property type="protein sequence ID" value="MCX3062209.1"/>
    <property type="molecule type" value="Genomic_DNA"/>
</dbReference>
<accession>A0ABT3TYS6</accession>
<evidence type="ECO:0000313" key="2">
    <source>
        <dbReference type="EMBL" id="MCX3062209.1"/>
    </source>
</evidence>
<protein>
    <submittedName>
        <fullName evidence="2">Uncharacterized protein</fullName>
    </submittedName>
</protein>
<dbReference type="InterPro" id="IPR036426">
    <property type="entry name" value="Bulb-type_lectin_dom_sf"/>
</dbReference>
<reference evidence="2" key="1">
    <citation type="submission" date="2022-10" db="EMBL/GenBank/DDBJ databases">
        <title>Streptomyces beihaiensis sp. nov., a chitin degrading actinobacterium, isolated from shrimp pond soil.</title>
        <authorList>
            <person name="Xie J."/>
            <person name="Shen N."/>
        </authorList>
    </citation>
    <scope>NUCLEOTIDE SEQUENCE</scope>
    <source>
        <strain evidence="2">GXMU-J5</strain>
    </source>
</reference>
<dbReference type="Proteomes" id="UP001163064">
    <property type="component" value="Unassembled WGS sequence"/>
</dbReference>
<organism evidence="2 3">
    <name type="scientific">Streptomyces beihaiensis</name>
    <dbReference type="NCBI Taxonomy" id="2984495"/>
    <lineage>
        <taxon>Bacteria</taxon>
        <taxon>Bacillati</taxon>
        <taxon>Actinomycetota</taxon>
        <taxon>Actinomycetes</taxon>
        <taxon>Kitasatosporales</taxon>
        <taxon>Streptomycetaceae</taxon>
        <taxon>Streptomyces</taxon>
    </lineage>
</organism>
<dbReference type="RefSeq" id="WP_266602252.1">
    <property type="nucleotide sequence ID" value="NZ_JAPHNL010000264.1"/>
</dbReference>
<sequence>MKRAFAVVVAGATAAVAGLGGTAAARPSVGRANCVGSSFSGTLGVNQSICAGGYTVTMQDNGDLVLRRSDLSACYASGTRAPGDASAVFVFNRVGPPYIDINSTSQGRVGRIMGAHEYLHFGTNASVNNKGEFWVGYKKVGYC</sequence>
<evidence type="ECO:0000313" key="3">
    <source>
        <dbReference type="Proteomes" id="UP001163064"/>
    </source>
</evidence>
<dbReference type="Gene3D" id="2.90.10.10">
    <property type="entry name" value="Bulb-type lectin domain"/>
    <property type="match status" value="1"/>
</dbReference>
<keyword evidence="3" id="KW-1185">Reference proteome</keyword>
<keyword evidence="1" id="KW-0732">Signal</keyword>
<gene>
    <name evidence="2" type="ORF">OFY01_21080</name>
</gene>
<comment type="caution">
    <text evidence="2">The sequence shown here is derived from an EMBL/GenBank/DDBJ whole genome shotgun (WGS) entry which is preliminary data.</text>
</comment>
<evidence type="ECO:0000256" key="1">
    <source>
        <dbReference type="SAM" id="SignalP"/>
    </source>
</evidence>